<feature type="region of interest" description="Disordered" evidence="5">
    <location>
        <begin position="1"/>
        <end position="32"/>
    </location>
</feature>
<evidence type="ECO:0000256" key="2">
    <source>
        <dbReference type="ARBA" id="ARBA00023125"/>
    </source>
</evidence>
<organism evidence="7 8">
    <name type="scientific">Aspergillus granulosus</name>
    <dbReference type="NCBI Taxonomy" id="176169"/>
    <lineage>
        <taxon>Eukaryota</taxon>
        <taxon>Fungi</taxon>
        <taxon>Dikarya</taxon>
        <taxon>Ascomycota</taxon>
        <taxon>Pezizomycotina</taxon>
        <taxon>Eurotiomycetes</taxon>
        <taxon>Eurotiomycetidae</taxon>
        <taxon>Eurotiales</taxon>
        <taxon>Aspergillaceae</taxon>
        <taxon>Aspergillus</taxon>
        <taxon>Aspergillus subgen. Nidulantes</taxon>
    </lineage>
</organism>
<dbReference type="PROSITE" id="PS50048">
    <property type="entry name" value="ZN2_CY6_FUNGAL_2"/>
    <property type="match status" value="1"/>
</dbReference>
<sequence length="208" mass="22610">MASSHPRPLATIAPHPTHIPPPKPPLVPRRTKQSSACTGCKARKTKCSDTQPCKKCVQTGSECIFPAGLDRRKKYAQRRAELELETVHRLLDLIIELFEAGDMVQLKTLITSVKENRARELALFGNQVASIQGTGSECQGLESSSVPGDDLLSDIECIIERPTLLSSSSASSVGSLNAVNTFTEGTNRDEGSHETGYIGEEYGMTWII</sequence>
<dbReference type="InterPro" id="IPR036864">
    <property type="entry name" value="Zn2-C6_fun-type_DNA-bd_sf"/>
</dbReference>
<feature type="domain" description="Zn(2)-C6 fungal-type" evidence="6">
    <location>
        <begin position="36"/>
        <end position="65"/>
    </location>
</feature>
<protein>
    <recommendedName>
        <fullName evidence="6">Zn(2)-C6 fungal-type domain-containing protein</fullName>
    </recommendedName>
</protein>
<keyword evidence="8" id="KW-1185">Reference proteome</keyword>
<evidence type="ECO:0000256" key="5">
    <source>
        <dbReference type="SAM" id="MobiDB-lite"/>
    </source>
</evidence>
<dbReference type="EMBL" id="JBFXLT010000043">
    <property type="protein sequence ID" value="KAL2812996.1"/>
    <property type="molecule type" value="Genomic_DNA"/>
</dbReference>
<proteinExistence type="predicted"/>
<dbReference type="InterPro" id="IPR053230">
    <property type="entry name" value="Trans_reg_galc"/>
</dbReference>
<evidence type="ECO:0000256" key="1">
    <source>
        <dbReference type="ARBA" id="ARBA00023015"/>
    </source>
</evidence>
<dbReference type="InterPro" id="IPR001138">
    <property type="entry name" value="Zn2Cys6_DnaBD"/>
</dbReference>
<evidence type="ECO:0000256" key="3">
    <source>
        <dbReference type="ARBA" id="ARBA00023163"/>
    </source>
</evidence>
<dbReference type="CDD" id="cd00067">
    <property type="entry name" value="GAL4"/>
    <property type="match status" value="1"/>
</dbReference>
<evidence type="ECO:0000256" key="4">
    <source>
        <dbReference type="ARBA" id="ARBA00023242"/>
    </source>
</evidence>
<dbReference type="PANTHER" id="PTHR47654">
    <property type="entry name" value="ZN(II)2CYS6 TRANSCRIPTION FACTOR (EUROFUNG)-RELATED"/>
    <property type="match status" value="1"/>
</dbReference>
<keyword evidence="4" id="KW-0539">Nucleus</keyword>
<dbReference type="Proteomes" id="UP001610334">
    <property type="component" value="Unassembled WGS sequence"/>
</dbReference>
<dbReference type="Pfam" id="PF00172">
    <property type="entry name" value="Zn_clus"/>
    <property type="match status" value="1"/>
</dbReference>
<accession>A0ABR4HC38</accession>
<feature type="compositionally biased region" description="Pro residues" evidence="5">
    <location>
        <begin position="17"/>
        <end position="27"/>
    </location>
</feature>
<reference evidence="7 8" key="1">
    <citation type="submission" date="2024-07" db="EMBL/GenBank/DDBJ databases">
        <title>Section-level genome sequencing and comparative genomics of Aspergillus sections Usti and Cavernicolus.</title>
        <authorList>
            <consortium name="Lawrence Berkeley National Laboratory"/>
            <person name="Nybo J.L."/>
            <person name="Vesth T.C."/>
            <person name="Theobald S."/>
            <person name="Frisvad J.C."/>
            <person name="Larsen T.O."/>
            <person name="Kjaerboelling I."/>
            <person name="Rothschild-Mancinelli K."/>
            <person name="Lyhne E.K."/>
            <person name="Kogle M.E."/>
            <person name="Barry K."/>
            <person name="Clum A."/>
            <person name="Na H."/>
            <person name="Ledsgaard L."/>
            <person name="Lin J."/>
            <person name="Lipzen A."/>
            <person name="Kuo A."/>
            <person name="Riley R."/>
            <person name="Mondo S."/>
            <person name="Labutti K."/>
            <person name="Haridas S."/>
            <person name="Pangalinan J."/>
            <person name="Salamov A.A."/>
            <person name="Simmons B.A."/>
            <person name="Magnuson J.K."/>
            <person name="Chen J."/>
            <person name="Drula E."/>
            <person name="Henrissat B."/>
            <person name="Wiebenga A."/>
            <person name="Lubbers R.J."/>
            <person name="Gomes A.C."/>
            <person name="Makela M.R."/>
            <person name="Stajich J."/>
            <person name="Grigoriev I.V."/>
            <person name="Mortensen U.H."/>
            <person name="De Vries R.P."/>
            <person name="Baker S.E."/>
            <person name="Andersen M.R."/>
        </authorList>
    </citation>
    <scope>NUCLEOTIDE SEQUENCE [LARGE SCALE GENOMIC DNA]</scope>
    <source>
        <strain evidence="7 8">CBS 588.65</strain>
    </source>
</reference>
<dbReference type="Gene3D" id="4.10.240.10">
    <property type="entry name" value="Zn(2)-C6 fungal-type DNA-binding domain"/>
    <property type="match status" value="1"/>
</dbReference>
<evidence type="ECO:0000313" key="7">
    <source>
        <dbReference type="EMBL" id="KAL2812996.1"/>
    </source>
</evidence>
<dbReference type="SMART" id="SM00066">
    <property type="entry name" value="GAL4"/>
    <property type="match status" value="1"/>
</dbReference>
<dbReference type="PROSITE" id="PS00463">
    <property type="entry name" value="ZN2_CY6_FUNGAL_1"/>
    <property type="match status" value="1"/>
</dbReference>
<evidence type="ECO:0000313" key="8">
    <source>
        <dbReference type="Proteomes" id="UP001610334"/>
    </source>
</evidence>
<comment type="caution">
    <text evidence="7">The sequence shown here is derived from an EMBL/GenBank/DDBJ whole genome shotgun (WGS) entry which is preliminary data.</text>
</comment>
<dbReference type="SUPFAM" id="SSF57701">
    <property type="entry name" value="Zn2/Cys6 DNA-binding domain"/>
    <property type="match status" value="1"/>
</dbReference>
<dbReference type="PANTHER" id="PTHR47654:SF3">
    <property type="entry name" value="ZN(II)2CYS6 TRANSCRIPTION FACTOR (EUROFUNG)"/>
    <property type="match status" value="1"/>
</dbReference>
<name>A0ABR4HC38_9EURO</name>
<keyword evidence="3" id="KW-0804">Transcription</keyword>
<gene>
    <name evidence="7" type="ORF">BJX63DRAFT_395393</name>
</gene>
<keyword evidence="1" id="KW-0805">Transcription regulation</keyword>
<evidence type="ECO:0000259" key="6">
    <source>
        <dbReference type="PROSITE" id="PS50048"/>
    </source>
</evidence>
<keyword evidence="2" id="KW-0238">DNA-binding</keyword>